<dbReference type="SUPFAM" id="SSF89796">
    <property type="entry name" value="CoA-transferase family III (CaiB/BaiF)"/>
    <property type="match status" value="1"/>
</dbReference>
<dbReference type="GO" id="GO:0003824">
    <property type="term" value="F:catalytic activity"/>
    <property type="evidence" value="ECO:0007669"/>
    <property type="project" value="InterPro"/>
</dbReference>
<dbReference type="Pfam" id="PF02515">
    <property type="entry name" value="CoA_transf_3"/>
    <property type="match status" value="1"/>
</dbReference>
<dbReference type="Gene3D" id="3.40.50.10540">
    <property type="entry name" value="Crotonobetainyl-coa:carnitine coa-transferase, domain 1"/>
    <property type="match status" value="1"/>
</dbReference>
<comment type="similarity">
    <text evidence="1">Belongs to the CoA-transferase III family.</text>
</comment>
<reference evidence="2" key="1">
    <citation type="journal article" date="2020" name="Stud. Mycol.">
        <title>101 Dothideomycetes genomes: a test case for predicting lifestyles and emergence of pathogens.</title>
        <authorList>
            <person name="Haridas S."/>
            <person name="Albert R."/>
            <person name="Binder M."/>
            <person name="Bloem J."/>
            <person name="Labutti K."/>
            <person name="Salamov A."/>
            <person name="Andreopoulos B."/>
            <person name="Baker S."/>
            <person name="Barry K."/>
            <person name="Bills G."/>
            <person name="Bluhm B."/>
            <person name="Cannon C."/>
            <person name="Castanera R."/>
            <person name="Culley D."/>
            <person name="Daum C."/>
            <person name="Ezra D."/>
            <person name="Gonzalez J."/>
            <person name="Henrissat B."/>
            <person name="Kuo A."/>
            <person name="Liang C."/>
            <person name="Lipzen A."/>
            <person name="Lutzoni F."/>
            <person name="Magnuson J."/>
            <person name="Mondo S."/>
            <person name="Nolan M."/>
            <person name="Ohm R."/>
            <person name="Pangilinan J."/>
            <person name="Park H.-J."/>
            <person name="Ramirez L."/>
            <person name="Alfaro M."/>
            <person name="Sun H."/>
            <person name="Tritt A."/>
            <person name="Yoshinaga Y."/>
            <person name="Zwiers L.-H."/>
            <person name="Turgeon B."/>
            <person name="Goodwin S."/>
            <person name="Spatafora J."/>
            <person name="Crous P."/>
            <person name="Grigoriev I."/>
        </authorList>
    </citation>
    <scope>NUCLEOTIDE SEQUENCE</scope>
    <source>
        <strain evidence="2">CBS 122368</strain>
    </source>
</reference>
<dbReference type="AlphaFoldDB" id="A0A6A6I5T2"/>
<dbReference type="EMBL" id="ML987199">
    <property type="protein sequence ID" value="KAF2245885.1"/>
    <property type="molecule type" value="Genomic_DNA"/>
</dbReference>
<dbReference type="PANTHER" id="PTHR48228:SF5">
    <property type="entry name" value="ALPHA-METHYLACYL-COA RACEMASE"/>
    <property type="match status" value="1"/>
</dbReference>
<dbReference type="InterPro" id="IPR023606">
    <property type="entry name" value="CoA-Trfase_III_dom_1_sf"/>
</dbReference>
<sequence>MGHQPPPLSGIRVLEFAGLAPGPFAGMLLADYGATVLRLDRAPAQPTSDQLTRRKTSICVNLKSPSAIALIKKIIPSVDVVIDPFRPGVLEKLGLSPEDVLLKLNPRLIVGRMTGFRRDGKYSMMAGHDINYIAVSGVLSLFGRKGEKPYPPGNVVGDFAGGGAMCFLGILLALLARERSGFGQIVEANMVDGSAILATMPRMGLKTQVWSGERGTNMLDGGAPYYGTYETKDGKYMAVGAIEPQFYAALLKGFNLKPSDLPGDRDNQADWPKLTDFFTQKFKTKTRSEWEAIFDGTDACCTPVLTNAELEAAGFDQRPAVTLKSTPGYAVHEGEADRAAAVGQGIGMEGSGWSEKGLEPGDGGEETLGRWMGWRKGRHYDVENEGLVLKDKAKL</sequence>
<dbReference type="InterPro" id="IPR003673">
    <property type="entry name" value="CoA-Trfase_fam_III"/>
</dbReference>
<dbReference type="PANTHER" id="PTHR48228">
    <property type="entry name" value="SUCCINYL-COA--D-CITRAMALATE COA-TRANSFERASE"/>
    <property type="match status" value="1"/>
</dbReference>
<dbReference type="Gene3D" id="3.30.1540.10">
    <property type="entry name" value="formyl-coa transferase, domain 3"/>
    <property type="match status" value="1"/>
</dbReference>
<dbReference type="Proteomes" id="UP000800094">
    <property type="component" value="Unassembled WGS sequence"/>
</dbReference>
<dbReference type="InterPro" id="IPR050509">
    <property type="entry name" value="CoA-transferase_III"/>
</dbReference>
<keyword evidence="3" id="KW-1185">Reference proteome</keyword>
<protein>
    <submittedName>
        <fullName evidence="2">Alpha-methylacyl-CoA racemase</fullName>
    </submittedName>
</protein>
<dbReference type="GeneID" id="54589062"/>
<dbReference type="InterPro" id="IPR044855">
    <property type="entry name" value="CoA-Trfase_III_dom3_sf"/>
</dbReference>
<proteinExistence type="inferred from homology"/>
<evidence type="ECO:0000256" key="1">
    <source>
        <dbReference type="ARBA" id="ARBA00008383"/>
    </source>
</evidence>
<dbReference type="RefSeq" id="XP_033680889.1">
    <property type="nucleotide sequence ID" value="XM_033835732.1"/>
</dbReference>
<dbReference type="OrthoDB" id="16747at2759"/>
<evidence type="ECO:0000313" key="3">
    <source>
        <dbReference type="Proteomes" id="UP000800094"/>
    </source>
</evidence>
<organism evidence="2 3">
    <name type="scientific">Trematosphaeria pertusa</name>
    <dbReference type="NCBI Taxonomy" id="390896"/>
    <lineage>
        <taxon>Eukaryota</taxon>
        <taxon>Fungi</taxon>
        <taxon>Dikarya</taxon>
        <taxon>Ascomycota</taxon>
        <taxon>Pezizomycotina</taxon>
        <taxon>Dothideomycetes</taxon>
        <taxon>Pleosporomycetidae</taxon>
        <taxon>Pleosporales</taxon>
        <taxon>Massarineae</taxon>
        <taxon>Trematosphaeriaceae</taxon>
        <taxon>Trematosphaeria</taxon>
    </lineage>
</organism>
<evidence type="ECO:0000313" key="2">
    <source>
        <dbReference type="EMBL" id="KAF2245885.1"/>
    </source>
</evidence>
<name>A0A6A6I5T2_9PLEO</name>
<accession>A0A6A6I5T2</accession>
<gene>
    <name evidence="2" type="ORF">BU26DRAFT_607188</name>
</gene>